<evidence type="ECO:0000313" key="2">
    <source>
        <dbReference type="EMBL" id="PRQ60051.1"/>
    </source>
</evidence>
<comment type="caution">
    <text evidence="2">The sequence shown here is derived from an EMBL/GenBank/DDBJ whole genome shotgun (WGS) entry which is preliminary data.</text>
</comment>
<evidence type="ECO:0000256" key="1">
    <source>
        <dbReference type="SAM" id="MobiDB-lite"/>
    </source>
</evidence>
<protein>
    <recommendedName>
        <fullName evidence="4">Zinc finger, CCHC-type</fullName>
    </recommendedName>
</protein>
<feature type="compositionally biased region" description="Low complexity" evidence="1">
    <location>
        <begin position="204"/>
        <end position="215"/>
    </location>
</feature>
<dbReference type="Pfam" id="PF14223">
    <property type="entry name" value="Retrotran_gag_2"/>
    <property type="match status" value="1"/>
</dbReference>
<keyword evidence="3" id="KW-1185">Reference proteome</keyword>
<dbReference type="AlphaFoldDB" id="A0A2P6SN24"/>
<dbReference type="Proteomes" id="UP000238479">
    <property type="component" value="Chromosome 1"/>
</dbReference>
<feature type="region of interest" description="Disordered" evidence="1">
    <location>
        <begin position="204"/>
        <end position="253"/>
    </location>
</feature>
<organism evidence="2 3">
    <name type="scientific">Rosa chinensis</name>
    <name type="common">China rose</name>
    <dbReference type="NCBI Taxonomy" id="74649"/>
    <lineage>
        <taxon>Eukaryota</taxon>
        <taxon>Viridiplantae</taxon>
        <taxon>Streptophyta</taxon>
        <taxon>Embryophyta</taxon>
        <taxon>Tracheophyta</taxon>
        <taxon>Spermatophyta</taxon>
        <taxon>Magnoliopsida</taxon>
        <taxon>eudicotyledons</taxon>
        <taxon>Gunneridae</taxon>
        <taxon>Pentapetalae</taxon>
        <taxon>rosids</taxon>
        <taxon>fabids</taxon>
        <taxon>Rosales</taxon>
        <taxon>Rosaceae</taxon>
        <taxon>Rosoideae</taxon>
        <taxon>Rosoideae incertae sedis</taxon>
        <taxon>Rosa</taxon>
    </lineage>
</organism>
<dbReference type="OMA" id="WIKVDEM"/>
<proteinExistence type="predicted"/>
<dbReference type="EMBL" id="PDCK01000039">
    <property type="protein sequence ID" value="PRQ60051.1"/>
    <property type="molecule type" value="Genomic_DNA"/>
</dbReference>
<dbReference type="Gramene" id="PRQ60051">
    <property type="protein sequence ID" value="PRQ60051"/>
    <property type="gene ID" value="RchiOBHm_Chr1g0376911"/>
</dbReference>
<sequence length="253" mass="28459">MSGHPITKILNENRLEGPNFNDWLRNLKIVLTFDKIAYVLQNAPPHTLLAQDATDEQRVAYQKHKDDDTQAKCVMLASMNSQLQKQHENMDSANSMLLHLTELFGERNRNVRFTVVNELVKTKHVRGAPVHQHGLKMIGLIEQIQDLGFALDAELAQDLLLSSLDDSFSQFIMNYNMQQMDHTLSDLLNMLVTAEKQIKKESGSAAIIASSSSSKSKGKGKKKQVIKPKGAVQKKKKKEQKEPKGIAKLILHP</sequence>
<name>A0A2P6SN24_ROSCH</name>
<accession>A0A2P6SN24</accession>
<gene>
    <name evidence="2" type="ORF">RchiOBHm_Chr1g0376911</name>
</gene>
<evidence type="ECO:0008006" key="4">
    <source>
        <dbReference type="Google" id="ProtNLM"/>
    </source>
</evidence>
<evidence type="ECO:0000313" key="3">
    <source>
        <dbReference type="Proteomes" id="UP000238479"/>
    </source>
</evidence>
<reference evidence="2 3" key="1">
    <citation type="journal article" date="2018" name="Nat. Genet.">
        <title>The Rosa genome provides new insights in the design of modern roses.</title>
        <authorList>
            <person name="Bendahmane M."/>
        </authorList>
    </citation>
    <scope>NUCLEOTIDE SEQUENCE [LARGE SCALE GENOMIC DNA]</scope>
    <source>
        <strain evidence="3">cv. Old Blush</strain>
    </source>
</reference>
<feature type="compositionally biased region" description="Basic residues" evidence="1">
    <location>
        <begin position="216"/>
        <end position="238"/>
    </location>
</feature>